<keyword evidence="5" id="KW-0408">Iron</keyword>
<proteinExistence type="inferred from homology"/>
<comment type="catalytic activity">
    <reaction evidence="7">
        <text>all-trans-zeaxanthin + 2 O2 = 4,9-dimethyldodeca-2,4,6,8,10-pentaenedial + 2 (3R)-hydroxy-beta-ionone</text>
        <dbReference type="Rhea" id="RHEA:26393"/>
        <dbReference type="ChEBI" id="CHEBI:15379"/>
        <dbReference type="ChEBI" id="CHEBI:27547"/>
        <dbReference type="ChEBI" id="CHEBI:53171"/>
        <dbReference type="ChEBI" id="CHEBI:53173"/>
        <dbReference type="EC" id="1.14.99.n4"/>
    </reaction>
</comment>
<keyword evidence="3" id="KW-0479">Metal-binding</keyword>
<protein>
    <recommendedName>
        <fullName evidence="6">carotenoid 9,10-dioxygenase</fullName>
        <ecNumber evidence="6">1.14.99.n4</ecNumber>
    </recommendedName>
</protein>
<evidence type="ECO:0000256" key="8">
    <source>
        <dbReference type="SAM" id="MobiDB-lite"/>
    </source>
</evidence>
<evidence type="ECO:0000256" key="2">
    <source>
        <dbReference type="ARBA" id="ARBA00006787"/>
    </source>
</evidence>
<accession>A0ABQ7G041</accession>
<feature type="compositionally biased region" description="Polar residues" evidence="8">
    <location>
        <begin position="16"/>
        <end position="33"/>
    </location>
</feature>
<comment type="caution">
    <text evidence="9">The sequence shown here is derived from an EMBL/GenBank/DDBJ whole genome shotgun (WGS) entry which is preliminary data.</text>
</comment>
<gene>
    <name evidence="9" type="ORF">DUNSADRAFT_18448</name>
</gene>
<evidence type="ECO:0000256" key="3">
    <source>
        <dbReference type="ARBA" id="ARBA00022723"/>
    </source>
</evidence>
<keyword evidence="4" id="KW-0560">Oxidoreductase</keyword>
<evidence type="ECO:0000313" key="10">
    <source>
        <dbReference type="Proteomes" id="UP000815325"/>
    </source>
</evidence>
<evidence type="ECO:0000256" key="6">
    <source>
        <dbReference type="ARBA" id="ARBA00039084"/>
    </source>
</evidence>
<organism evidence="9 10">
    <name type="scientific">Dunaliella salina</name>
    <name type="common">Green alga</name>
    <name type="synonym">Protococcus salinus</name>
    <dbReference type="NCBI Taxonomy" id="3046"/>
    <lineage>
        <taxon>Eukaryota</taxon>
        <taxon>Viridiplantae</taxon>
        <taxon>Chlorophyta</taxon>
        <taxon>core chlorophytes</taxon>
        <taxon>Chlorophyceae</taxon>
        <taxon>CS clade</taxon>
        <taxon>Chlamydomonadales</taxon>
        <taxon>Dunaliellaceae</taxon>
        <taxon>Dunaliella</taxon>
    </lineage>
</organism>
<name>A0ABQ7G041_DUNSA</name>
<keyword evidence="10" id="KW-1185">Reference proteome</keyword>
<dbReference type="EC" id="1.14.99.n4" evidence="6"/>
<evidence type="ECO:0000256" key="1">
    <source>
        <dbReference type="ARBA" id="ARBA00001954"/>
    </source>
</evidence>
<reference evidence="9" key="1">
    <citation type="submission" date="2017-08" db="EMBL/GenBank/DDBJ databases">
        <authorList>
            <person name="Polle J.E."/>
            <person name="Barry K."/>
            <person name="Cushman J."/>
            <person name="Schmutz J."/>
            <person name="Tran D."/>
            <person name="Hathwaick L.T."/>
            <person name="Yim W.C."/>
            <person name="Jenkins J."/>
            <person name="Mckie-Krisberg Z.M."/>
            <person name="Prochnik S."/>
            <person name="Lindquist E."/>
            <person name="Dockter R.B."/>
            <person name="Adam C."/>
            <person name="Molina H."/>
            <person name="Bunkerborg J."/>
            <person name="Jin E."/>
            <person name="Buchheim M."/>
            <person name="Magnuson J."/>
        </authorList>
    </citation>
    <scope>NUCLEOTIDE SEQUENCE</scope>
    <source>
        <strain evidence="9">CCAP 19/18</strain>
    </source>
</reference>
<comment type="cofactor">
    <cofactor evidence="1">
        <name>Fe(2+)</name>
        <dbReference type="ChEBI" id="CHEBI:29033"/>
    </cofactor>
</comment>
<comment type="similarity">
    <text evidence="2">Belongs to the carotenoid oxygenase family.</text>
</comment>
<dbReference type="EMBL" id="MU070388">
    <property type="protein sequence ID" value="KAF5827972.1"/>
    <property type="molecule type" value="Genomic_DNA"/>
</dbReference>
<dbReference type="PANTHER" id="PTHR10543:SF89">
    <property type="entry name" value="CAROTENOID 9,10(9',10')-CLEAVAGE DIOXYGENASE 1"/>
    <property type="match status" value="1"/>
</dbReference>
<feature type="region of interest" description="Disordered" evidence="8">
    <location>
        <begin position="1"/>
        <end position="33"/>
    </location>
</feature>
<evidence type="ECO:0000256" key="7">
    <source>
        <dbReference type="ARBA" id="ARBA00048709"/>
    </source>
</evidence>
<dbReference type="Proteomes" id="UP000815325">
    <property type="component" value="Unassembled WGS sequence"/>
</dbReference>
<dbReference type="Pfam" id="PF03055">
    <property type="entry name" value="RPE65"/>
    <property type="match status" value="1"/>
</dbReference>
<dbReference type="InterPro" id="IPR004294">
    <property type="entry name" value="Carotenoid_Oase"/>
</dbReference>
<evidence type="ECO:0000256" key="4">
    <source>
        <dbReference type="ARBA" id="ARBA00023002"/>
    </source>
</evidence>
<evidence type="ECO:0000313" key="9">
    <source>
        <dbReference type="EMBL" id="KAF5827972.1"/>
    </source>
</evidence>
<dbReference type="PANTHER" id="PTHR10543">
    <property type="entry name" value="BETA-CAROTENE DIOXYGENASE"/>
    <property type="match status" value="1"/>
</dbReference>
<evidence type="ECO:0000256" key="5">
    <source>
        <dbReference type="ARBA" id="ARBA00023004"/>
    </source>
</evidence>
<sequence>MMMKLASSAQVPIHSTRLSATAPQPSVVRQRQCVKTRSAAEISLTTPSRTPKPLEQAELPLSPFEQLQEALARISPKPGKGTENPVLQGNLAPIRNEMYVQGLPVVEGVLPREINGMYMRNGPNPLHMPYASHHIFEGDGMVHAVRIKDGCANYCNTYVDTYKIDLERKAGRPIWGKFADMEGPIGVGIALLELVKIQTGLLDMSKGNGTANTNLEYHAGKLMALHEGDMPYQLYVTPEGVVRTVRRMDLGESWRDPTDHFTAHPKYDGATGNMHFFSYDVMTPQIKLGTLDPHGRLSYSLKVDLPGAAMIHDMAITPNFKVIFHFPLVFDPAALITENSLPLVFRENQPSRIGLVPHKATSQDEIQWFELPSFMTFHVANAWEEGPDGRYVEIYLLALRRLDMNAVEFKEDYLSIMHKVTLDRKTGSAHMRKLSSVAGDFPVTHPMMQGQRTRFAWTTITDPKDKLARNVGIAKFDMSSRAQQANNDACCAQIRYPAGCYGGESSYVPRNTNNPAAELNGEDDGFLVVYMHAEAESTTYMMVYDAQTMSNTPVAKVKLPQRVPYGFHGTYINNSQLMSLQAV</sequence>